<protein>
    <recommendedName>
        <fullName evidence="2">VOC domain-containing protein</fullName>
    </recommendedName>
</protein>
<proteinExistence type="predicted"/>
<dbReference type="InterPro" id="IPR037523">
    <property type="entry name" value="VOC_core"/>
</dbReference>
<dbReference type="GO" id="GO:0046872">
    <property type="term" value="F:metal ion binding"/>
    <property type="evidence" value="ECO:0007669"/>
    <property type="project" value="UniProtKB-KW"/>
</dbReference>
<dbReference type="CDD" id="cd06587">
    <property type="entry name" value="VOC"/>
    <property type="match status" value="1"/>
</dbReference>
<keyword evidence="4" id="KW-1185">Reference proteome</keyword>
<dbReference type="PROSITE" id="PS51819">
    <property type="entry name" value="VOC"/>
    <property type="match status" value="1"/>
</dbReference>
<reference evidence="3 4" key="1">
    <citation type="submission" date="2015-09" db="EMBL/GenBank/DDBJ databases">
        <title>Genome sequencing project for genomic taxonomy and phylogenomics of Bacillus-like bacteria.</title>
        <authorList>
            <person name="Liu B."/>
            <person name="Wang J."/>
            <person name="Zhu Y."/>
            <person name="Liu G."/>
            <person name="Chen Q."/>
            <person name="Chen Z."/>
            <person name="Lan J."/>
            <person name="Che J."/>
            <person name="Ge C."/>
            <person name="Shi H."/>
            <person name="Pan Z."/>
            <person name="Liu X."/>
        </authorList>
    </citation>
    <scope>NUCLEOTIDE SEQUENCE [LARGE SCALE GENOMIC DNA]</scope>
    <source>
        <strain evidence="3 4">LMG 18435</strain>
    </source>
</reference>
<dbReference type="RefSeq" id="WP_055739709.1">
    <property type="nucleotide sequence ID" value="NZ_JAAIWL010000001.1"/>
</dbReference>
<comment type="caution">
    <text evidence="3">The sequence shown here is derived from an EMBL/GenBank/DDBJ whole genome shotgun (WGS) entry which is preliminary data.</text>
</comment>
<dbReference type="Pfam" id="PF00903">
    <property type="entry name" value="Glyoxalase"/>
    <property type="match status" value="1"/>
</dbReference>
<name>A0A0Q3WXQ0_9BACI</name>
<evidence type="ECO:0000256" key="1">
    <source>
        <dbReference type="ARBA" id="ARBA00022723"/>
    </source>
</evidence>
<dbReference type="PATRIC" id="fig|157838.3.peg.2411"/>
<evidence type="ECO:0000259" key="2">
    <source>
        <dbReference type="PROSITE" id="PS51819"/>
    </source>
</evidence>
<accession>A0A0Q3WXQ0</accession>
<dbReference type="OrthoDB" id="9814858at2"/>
<dbReference type="SUPFAM" id="SSF54593">
    <property type="entry name" value="Glyoxalase/Bleomycin resistance protein/Dihydroxybiphenyl dioxygenase"/>
    <property type="match status" value="1"/>
</dbReference>
<dbReference type="PANTHER" id="PTHR36113">
    <property type="entry name" value="LYASE, PUTATIVE-RELATED-RELATED"/>
    <property type="match status" value="1"/>
</dbReference>
<evidence type="ECO:0000313" key="4">
    <source>
        <dbReference type="Proteomes" id="UP000051888"/>
    </source>
</evidence>
<sequence>MRFHHFANEVKDLETSVAFYKELFGLQEEQQIVIGEEKNVFLVSDHFRLELTSGGGQSVDLHQAVHICFEVNSIKEVIYRFNKNGIAALEGPIKLENDWQTVFFEGPNHEVIEFLQVNGERV</sequence>
<dbReference type="Gene3D" id="3.10.180.10">
    <property type="entry name" value="2,3-Dihydroxybiphenyl 1,2-Dioxygenase, domain 1"/>
    <property type="match status" value="1"/>
</dbReference>
<dbReference type="InterPro" id="IPR029068">
    <property type="entry name" value="Glyas_Bleomycin-R_OHBP_Dase"/>
</dbReference>
<feature type="domain" description="VOC" evidence="2">
    <location>
        <begin position="2"/>
        <end position="117"/>
    </location>
</feature>
<gene>
    <name evidence="3" type="ORF">AN964_10960</name>
</gene>
<dbReference type="EMBL" id="LJJC01000004">
    <property type="protein sequence ID" value="KQL53967.1"/>
    <property type="molecule type" value="Genomic_DNA"/>
</dbReference>
<dbReference type="PANTHER" id="PTHR36113:SF6">
    <property type="entry name" value="FOSFOMYCIN RESISTANCE PROTEIN FOSX"/>
    <property type="match status" value="1"/>
</dbReference>
<dbReference type="STRING" id="157838.AN964_10960"/>
<dbReference type="InterPro" id="IPR004360">
    <property type="entry name" value="Glyas_Fos-R_dOase_dom"/>
</dbReference>
<keyword evidence="1" id="KW-0479">Metal-binding</keyword>
<dbReference type="Proteomes" id="UP000051888">
    <property type="component" value="Unassembled WGS sequence"/>
</dbReference>
<dbReference type="InterPro" id="IPR051332">
    <property type="entry name" value="Fosfomycin_Res_Enzymes"/>
</dbReference>
<organism evidence="3 4">
    <name type="scientific">Heyndrickxia shackletonii</name>
    <dbReference type="NCBI Taxonomy" id="157838"/>
    <lineage>
        <taxon>Bacteria</taxon>
        <taxon>Bacillati</taxon>
        <taxon>Bacillota</taxon>
        <taxon>Bacilli</taxon>
        <taxon>Bacillales</taxon>
        <taxon>Bacillaceae</taxon>
        <taxon>Heyndrickxia</taxon>
    </lineage>
</organism>
<evidence type="ECO:0000313" key="3">
    <source>
        <dbReference type="EMBL" id="KQL53967.1"/>
    </source>
</evidence>
<dbReference type="AlphaFoldDB" id="A0A0Q3WXQ0"/>